<dbReference type="SFLD" id="SFLDG01061">
    <property type="entry name" value="methylthiotransferase"/>
    <property type="match status" value="1"/>
</dbReference>
<feature type="domain" description="MTTase N-terminal" evidence="15">
    <location>
        <begin position="20"/>
        <end position="136"/>
    </location>
</feature>
<evidence type="ECO:0000256" key="13">
    <source>
        <dbReference type="HAMAP-Rule" id="MF_01864"/>
    </source>
</evidence>
<feature type="binding site" evidence="13">
    <location>
        <position position="171"/>
    </location>
    <ligand>
        <name>[4Fe-4S] cluster</name>
        <dbReference type="ChEBI" id="CHEBI:49883"/>
        <label>2</label>
        <note>4Fe-4S-S-AdoMet</note>
    </ligand>
</feature>
<sequence length="454" mass="51466">MSILVQPQVESVAEPDIGIKRFHIWTIGCQMNEAESAKAAALLRQAGYLPTQVEEEADVIIVNTCVVRQQAEDKAVGHIGSLARLKRYKPGLRIAVTGCLVTGQQAKLAERFPHVDLFYGPSEFERLVEIAPELRGVDFDLAELPHYYDEGQSDPDVTAFVPVIYGCNFVCSYCIVPYRRGRERSRPMEQVLTEVRRLAARGVKEVTLLGQTVNAYGHDLPGQPDLADLLAAVHEVEGIERIRFLTSHPKYFSDKLIQAMADLPKVCEHVNLPVQAGDNEVLRRMRRTYTVEYYRERISKIRETIPGVTLSTDIIVGFPGETDEQFEATYRLLEEIQFDKVHVAMYSPRPGTLSARWEDDVPRQEKWRRHRAIETLQERICRERNQRSLGTTVEVLVDGMAKGRWRGRTRGNTLVFFEAPGEWKGRLVDVRITEASPWYLLGEPVGQPAALLPS</sequence>
<keyword evidence="7 13" id="KW-0408">Iron</keyword>
<feature type="binding site" evidence="13">
    <location>
        <position position="174"/>
    </location>
    <ligand>
        <name>[4Fe-4S] cluster</name>
        <dbReference type="ChEBI" id="CHEBI:49883"/>
        <label>2</label>
        <note>4Fe-4S-S-AdoMet</note>
    </ligand>
</feature>
<dbReference type="InterPro" id="IPR023404">
    <property type="entry name" value="rSAM_horseshoe"/>
</dbReference>
<dbReference type="Gene3D" id="3.40.50.12160">
    <property type="entry name" value="Methylthiotransferase, N-terminal domain"/>
    <property type="match status" value="1"/>
</dbReference>
<evidence type="ECO:0000256" key="12">
    <source>
        <dbReference type="ARBA" id="ARBA00081141"/>
    </source>
</evidence>
<evidence type="ECO:0000259" key="15">
    <source>
        <dbReference type="PROSITE" id="PS51449"/>
    </source>
</evidence>
<dbReference type="InterPro" id="IPR058240">
    <property type="entry name" value="rSAM_sf"/>
</dbReference>
<proteinExistence type="inferred from homology"/>
<dbReference type="InterPro" id="IPR020612">
    <property type="entry name" value="Methylthiotransferase_CS"/>
</dbReference>
<dbReference type="EMBL" id="DSIY01000324">
    <property type="protein sequence ID" value="HEG92533.1"/>
    <property type="molecule type" value="Genomic_DNA"/>
</dbReference>
<gene>
    <name evidence="13 17" type="primary">miaB</name>
    <name evidence="17" type="ORF">ENP34_14015</name>
</gene>
<feature type="binding site" evidence="13">
    <location>
        <position position="99"/>
    </location>
    <ligand>
        <name>[4Fe-4S] cluster</name>
        <dbReference type="ChEBI" id="CHEBI:49883"/>
        <label>1</label>
    </ligand>
</feature>
<dbReference type="HAMAP" id="MF_01864">
    <property type="entry name" value="tRNA_metthiotr_MiaB"/>
    <property type="match status" value="1"/>
</dbReference>
<feature type="binding site" evidence="13">
    <location>
        <position position="65"/>
    </location>
    <ligand>
        <name>[4Fe-4S] cluster</name>
        <dbReference type="ChEBI" id="CHEBI:49883"/>
        <label>1</label>
    </ligand>
</feature>
<dbReference type="GO" id="GO:0035597">
    <property type="term" value="F:tRNA-2-methylthio-N(6)-dimethylallyladenosine(37) synthase activity"/>
    <property type="evidence" value="ECO:0007669"/>
    <property type="project" value="UniProtKB-EC"/>
</dbReference>
<evidence type="ECO:0000259" key="16">
    <source>
        <dbReference type="PROSITE" id="PS51918"/>
    </source>
</evidence>
<dbReference type="Pfam" id="PF04055">
    <property type="entry name" value="Radical_SAM"/>
    <property type="match status" value="1"/>
</dbReference>
<dbReference type="FunFam" id="3.40.50.12160:FF:000003">
    <property type="entry name" value="CDK5 regulatory subunit-associated protein 1"/>
    <property type="match status" value="1"/>
</dbReference>
<dbReference type="AlphaFoldDB" id="A0A831TDE2"/>
<comment type="function">
    <text evidence="1 13">Catalyzes the methylthiolation of N6-(dimethylallyl)adenosine (i(6)A), leading to the formation of 2-methylthio-N6-(dimethylallyl)adenosine (ms(2)i(6)A) at position 37 in tRNAs that read codons beginning with uridine.</text>
</comment>
<keyword evidence="4 13" id="KW-0808">Transferase</keyword>
<comment type="subunit">
    <text evidence="13">Monomer.</text>
</comment>
<dbReference type="PROSITE" id="PS01278">
    <property type="entry name" value="MTTASE_RADICAL"/>
    <property type="match status" value="1"/>
</dbReference>
<dbReference type="FunFam" id="3.80.30.20:FF:000001">
    <property type="entry name" value="tRNA-2-methylthio-N(6)-dimethylallyladenosine synthase 2"/>
    <property type="match status" value="1"/>
</dbReference>
<reference evidence="17" key="1">
    <citation type="journal article" date="2020" name="mSystems">
        <title>Genome- and Community-Level Interaction Insights into Carbon Utilization and Element Cycling Functions of Hydrothermarchaeota in Hydrothermal Sediment.</title>
        <authorList>
            <person name="Zhou Z."/>
            <person name="Liu Y."/>
            <person name="Xu W."/>
            <person name="Pan J."/>
            <person name="Luo Z.H."/>
            <person name="Li M."/>
        </authorList>
    </citation>
    <scope>NUCLEOTIDE SEQUENCE [LARGE SCALE GENOMIC DNA]</scope>
    <source>
        <strain evidence="17">SpSt-210</strain>
    </source>
</reference>
<comment type="subcellular location">
    <subcellularLocation>
        <location evidence="13">Cytoplasm</location>
    </subcellularLocation>
</comment>
<dbReference type="GO" id="GO:0051539">
    <property type="term" value="F:4 iron, 4 sulfur cluster binding"/>
    <property type="evidence" value="ECO:0007669"/>
    <property type="project" value="UniProtKB-UniRule"/>
</dbReference>
<dbReference type="PANTHER" id="PTHR43020">
    <property type="entry name" value="CDK5 REGULATORY SUBUNIT-ASSOCIATED PROTEIN 1"/>
    <property type="match status" value="1"/>
</dbReference>
<dbReference type="NCBIfam" id="TIGR00089">
    <property type="entry name" value="MiaB/RimO family radical SAM methylthiotransferase"/>
    <property type="match status" value="1"/>
</dbReference>
<evidence type="ECO:0000256" key="5">
    <source>
        <dbReference type="ARBA" id="ARBA00022691"/>
    </source>
</evidence>
<dbReference type="InterPro" id="IPR006463">
    <property type="entry name" value="MiaB_methiolase"/>
</dbReference>
<dbReference type="InterPro" id="IPR005839">
    <property type="entry name" value="Methylthiotransferase"/>
</dbReference>
<comment type="cofactor">
    <cofactor evidence="13">
        <name>[4Fe-4S] cluster</name>
        <dbReference type="ChEBI" id="CHEBI:49883"/>
    </cofactor>
    <text evidence="13">Binds 2 [4Fe-4S] clusters. One cluster is coordinated with 3 cysteines and an exchangeable S-adenosyl-L-methionine.</text>
</comment>
<evidence type="ECO:0000256" key="10">
    <source>
        <dbReference type="ARBA" id="ARBA00068570"/>
    </source>
</evidence>
<dbReference type="SFLD" id="SFLDF00273">
    <property type="entry name" value="(dimethylallyl)adenosine_tRNA"/>
    <property type="match status" value="1"/>
</dbReference>
<keyword evidence="13" id="KW-0819">tRNA processing</keyword>
<evidence type="ECO:0000256" key="8">
    <source>
        <dbReference type="ARBA" id="ARBA00023014"/>
    </source>
</evidence>
<comment type="similarity">
    <text evidence="13">Belongs to the methylthiotransferase family. MiaB subfamily.</text>
</comment>
<dbReference type="InterPro" id="IPR013848">
    <property type="entry name" value="Methylthiotransferase_N"/>
</dbReference>
<dbReference type="SMART" id="SM00729">
    <property type="entry name" value="Elp3"/>
    <property type="match status" value="1"/>
</dbReference>
<comment type="caution">
    <text evidence="17">The sequence shown here is derived from an EMBL/GenBank/DDBJ whole genome shotgun (WGS) entry which is preliminary data.</text>
</comment>
<comment type="catalytic activity">
    <reaction evidence="13">
        <text>N(6)-dimethylallyladenosine(37) in tRNA + (sulfur carrier)-SH + AH2 + 2 S-adenosyl-L-methionine = 2-methylsulfanyl-N(6)-dimethylallyladenosine(37) in tRNA + (sulfur carrier)-H + 5'-deoxyadenosine + L-methionine + A + S-adenosyl-L-homocysteine + 2 H(+)</text>
        <dbReference type="Rhea" id="RHEA:37067"/>
        <dbReference type="Rhea" id="RHEA-COMP:10375"/>
        <dbReference type="Rhea" id="RHEA-COMP:10376"/>
        <dbReference type="Rhea" id="RHEA-COMP:14737"/>
        <dbReference type="Rhea" id="RHEA-COMP:14739"/>
        <dbReference type="ChEBI" id="CHEBI:13193"/>
        <dbReference type="ChEBI" id="CHEBI:15378"/>
        <dbReference type="ChEBI" id="CHEBI:17319"/>
        <dbReference type="ChEBI" id="CHEBI:17499"/>
        <dbReference type="ChEBI" id="CHEBI:29917"/>
        <dbReference type="ChEBI" id="CHEBI:57844"/>
        <dbReference type="ChEBI" id="CHEBI:57856"/>
        <dbReference type="ChEBI" id="CHEBI:59789"/>
        <dbReference type="ChEBI" id="CHEBI:64428"/>
        <dbReference type="ChEBI" id="CHEBI:74415"/>
        <dbReference type="ChEBI" id="CHEBI:74417"/>
        <dbReference type="EC" id="2.8.4.3"/>
    </reaction>
</comment>
<dbReference type="Pfam" id="PF01938">
    <property type="entry name" value="TRAM"/>
    <property type="match status" value="1"/>
</dbReference>
<organism evidence="17">
    <name type="scientific">Thermorudis peleae</name>
    <dbReference type="NCBI Taxonomy" id="1382356"/>
    <lineage>
        <taxon>Bacteria</taxon>
        <taxon>Pseudomonadati</taxon>
        <taxon>Thermomicrobiota</taxon>
        <taxon>Thermomicrobia</taxon>
        <taxon>Thermomicrobia incertae sedis</taxon>
        <taxon>Thermorudis</taxon>
    </lineage>
</organism>
<dbReference type="NCBIfam" id="TIGR01574">
    <property type="entry name" value="miaB-methiolase"/>
    <property type="match status" value="1"/>
</dbReference>
<dbReference type="PROSITE" id="PS51918">
    <property type="entry name" value="RADICAL_SAM"/>
    <property type="match status" value="1"/>
</dbReference>
<dbReference type="GO" id="GO:0046872">
    <property type="term" value="F:metal ion binding"/>
    <property type="evidence" value="ECO:0007669"/>
    <property type="project" value="UniProtKB-KW"/>
</dbReference>
<dbReference type="CDD" id="cd01335">
    <property type="entry name" value="Radical_SAM"/>
    <property type="match status" value="1"/>
</dbReference>
<name>A0A831TDE2_9BACT</name>
<evidence type="ECO:0000256" key="6">
    <source>
        <dbReference type="ARBA" id="ARBA00022723"/>
    </source>
</evidence>
<evidence type="ECO:0000256" key="3">
    <source>
        <dbReference type="ARBA" id="ARBA00022490"/>
    </source>
</evidence>
<evidence type="ECO:0000256" key="9">
    <source>
        <dbReference type="ARBA" id="ARBA00033765"/>
    </source>
</evidence>
<keyword evidence="2 13" id="KW-0004">4Fe-4S</keyword>
<evidence type="ECO:0000256" key="4">
    <source>
        <dbReference type="ARBA" id="ARBA00022679"/>
    </source>
</evidence>
<dbReference type="SUPFAM" id="SSF102114">
    <property type="entry name" value="Radical SAM enzymes"/>
    <property type="match status" value="1"/>
</dbReference>
<dbReference type="InterPro" id="IPR002792">
    <property type="entry name" value="TRAM_dom"/>
</dbReference>
<dbReference type="SFLD" id="SFLDS00029">
    <property type="entry name" value="Radical_SAM"/>
    <property type="match status" value="1"/>
</dbReference>
<dbReference type="Gene3D" id="3.80.30.20">
    <property type="entry name" value="tm_1862 like domain"/>
    <property type="match status" value="1"/>
</dbReference>
<dbReference type="InterPro" id="IPR038135">
    <property type="entry name" value="Methylthiotransferase_N_sf"/>
</dbReference>
<evidence type="ECO:0000259" key="14">
    <source>
        <dbReference type="PROSITE" id="PS50926"/>
    </source>
</evidence>
<dbReference type="InterPro" id="IPR006638">
    <property type="entry name" value="Elp3/MiaA/NifB-like_rSAM"/>
</dbReference>
<dbReference type="PROSITE" id="PS50926">
    <property type="entry name" value="TRAM"/>
    <property type="match status" value="1"/>
</dbReference>
<dbReference type="SFLD" id="SFLDG01082">
    <property type="entry name" value="B12-binding_domain_containing"/>
    <property type="match status" value="1"/>
</dbReference>
<feature type="domain" description="TRAM" evidence="14">
    <location>
        <begin position="386"/>
        <end position="446"/>
    </location>
</feature>
<keyword evidence="8 13" id="KW-0411">Iron-sulfur</keyword>
<dbReference type="Pfam" id="PF00919">
    <property type="entry name" value="UPF0004"/>
    <property type="match status" value="1"/>
</dbReference>
<feature type="domain" description="Radical SAM core" evidence="16">
    <location>
        <begin position="153"/>
        <end position="384"/>
    </location>
</feature>
<keyword evidence="5 13" id="KW-0949">S-adenosyl-L-methionine</keyword>
<keyword evidence="6 13" id="KW-0479">Metal-binding</keyword>
<accession>A0A831TDE2</accession>
<keyword evidence="3 13" id="KW-0963">Cytoplasm</keyword>
<feature type="binding site" evidence="13">
    <location>
        <position position="167"/>
    </location>
    <ligand>
        <name>[4Fe-4S] cluster</name>
        <dbReference type="ChEBI" id="CHEBI:49883"/>
        <label>2</label>
        <note>4Fe-4S-S-AdoMet</note>
    </ligand>
</feature>
<protein>
    <recommendedName>
        <fullName evidence="10 13">tRNA-2-methylthio-N(6)-dimethylallyladenosine synthase</fullName>
        <ecNumber evidence="9 13">2.8.4.3</ecNumber>
    </recommendedName>
    <alternativeName>
        <fullName evidence="12 13">(Dimethylallyl)adenosine tRNA methylthiotransferase MiaB</fullName>
    </alternativeName>
    <alternativeName>
        <fullName evidence="11 13">tRNA-i(6)A37 methylthiotransferase</fullName>
    </alternativeName>
</protein>
<evidence type="ECO:0000313" key="17">
    <source>
        <dbReference type="EMBL" id="HEG92533.1"/>
    </source>
</evidence>
<dbReference type="PANTHER" id="PTHR43020:SF2">
    <property type="entry name" value="MITOCHONDRIAL TRNA METHYLTHIOTRANSFERASE CDK5RAP1"/>
    <property type="match status" value="1"/>
</dbReference>
<evidence type="ECO:0000256" key="7">
    <source>
        <dbReference type="ARBA" id="ARBA00023004"/>
    </source>
</evidence>
<dbReference type="InterPro" id="IPR007197">
    <property type="entry name" value="rSAM"/>
</dbReference>
<evidence type="ECO:0000256" key="1">
    <source>
        <dbReference type="ARBA" id="ARBA00003234"/>
    </source>
</evidence>
<evidence type="ECO:0000256" key="2">
    <source>
        <dbReference type="ARBA" id="ARBA00022485"/>
    </source>
</evidence>
<evidence type="ECO:0000256" key="11">
    <source>
        <dbReference type="ARBA" id="ARBA00080698"/>
    </source>
</evidence>
<dbReference type="EC" id="2.8.4.3" evidence="9 13"/>
<dbReference type="GO" id="GO:0005829">
    <property type="term" value="C:cytosol"/>
    <property type="evidence" value="ECO:0007669"/>
    <property type="project" value="TreeGrafter"/>
</dbReference>
<feature type="binding site" evidence="13">
    <location>
        <position position="29"/>
    </location>
    <ligand>
        <name>[4Fe-4S] cluster</name>
        <dbReference type="ChEBI" id="CHEBI:49883"/>
        <label>1</label>
    </ligand>
</feature>
<dbReference type="PROSITE" id="PS51449">
    <property type="entry name" value="MTTASE_N"/>
    <property type="match status" value="1"/>
</dbReference>